<accession>A0ABX9RRP3</accession>
<feature type="compositionally biased region" description="Low complexity" evidence="3">
    <location>
        <begin position="218"/>
        <end position="231"/>
    </location>
</feature>
<keyword evidence="5" id="KW-1185">Reference proteome</keyword>
<sequence length="317" mass="31936">MRENHPEAAEIAALDVDLLPPAEAAALREHLAGCVSCAAIQADLAALSDELARVPDPGPLPDDIAARIDAALAAEAAAITVSRETATDLPKNAPPRADASATASSDKGAVRRPVPGPRWVRPLRLGLAAVGAMVVLGLGVMTLSSLGGDGDQDLAESADSSAPANGSAEAAVEEPVATQVQELLDEVESVDPFITGDSSGSGSSESAESDAGVEDTAAPESSDAPEGAEPEAGGGDAEPDVEPVDEVPACVEAAIGRGEDPLAAGEEDYEGIEAYLVVFQHEVDPDQVDAYMVAASCATASPAATGEVLLQESYPRG</sequence>
<keyword evidence="2" id="KW-0804">Transcription</keyword>
<evidence type="ECO:0000256" key="3">
    <source>
        <dbReference type="SAM" id="MobiDB-lite"/>
    </source>
</evidence>
<organism evidence="4 5">
    <name type="scientific">Streptomyces radicis</name>
    <dbReference type="NCBI Taxonomy" id="1750517"/>
    <lineage>
        <taxon>Bacteria</taxon>
        <taxon>Bacillati</taxon>
        <taxon>Actinomycetota</taxon>
        <taxon>Actinomycetes</taxon>
        <taxon>Kitasatosporales</taxon>
        <taxon>Streptomycetaceae</taxon>
        <taxon>Streptomyces</taxon>
    </lineage>
</organism>
<gene>
    <name evidence="4" type="ORF">D7318_04745</name>
</gene>
<dbReference type="Proteomes" id="UP000268652">
    <property type="component" value="Unassembled WGS sequence"/>
</dbReference>
<name>A0ABX9RRP3_9ACTN</name>
<evidence type="ECO:0000313" key="5">
    <source>
        <dbReference type="Proteomes" id="UP000268652"/>
    </source>
</evidence>
<evidence type="ECO:0000256" key="1">
    <source>
        <dbReference type="ARBA" id="ARBA00023015"/>
    </source>
</evidence>
<dbReference type="Gene3D" id="1.10.10.1320">
    <property type="entry name" value="Anti-sigma factor, zinc-finger domain"/>
    <property type="match status" value="1"/>
</dbReference>
<feature type="compositionally biased region" description="Low complexity" evidence="3">
    <location>
        <begin position="196"/>
        <end position="206"/>
    </location>
</feature>
<evidence type="ECO:0000256" key="2">
    <source>
        <dbReference type="ARBA" id="ARBA00023163"/>
    </source>
</evidence>
<protein>
    <submittedName>
        <fullName evidence="4">Zf-HC2 domain-containing protein</fullName>
    </submittedName>
</protein>
<feature type="region of interest" description="Disordered" evidence="3">
    <location>
        <begin position="151"/>
        <end position="175"/>
    </location>
</feature>
<evidence type="ECO:0000313" key="4">
    <source>
        <dbReference type="EMBL" id="RKN26674.1"/>
    </source>
</evidence>
<reference evidence="4 5" key="1">
    <citation type="submission" date="2018-09" db="EMBL/GenBank/DDBJ databases">
        <title>Streptomyces sp. nov. DS1-2, an endophytic actinomycete isolated from roots of Dendrobium scabrilingue.</title>
        <authorList>
            <person name="Kuncharoen N."/>
            <person name="Kudo T."/>
            <person name="Ohkuma M."/>
            <person name="Yuki M."/>
            <person name="Tanasupawat S."/>
        </authorList>
    </citation>
    <scope>NUCLEOTIDE SEQUENCE [LARGE SCALE GENOMIC DNA]</scope>
    <source>
        <strain evidence="4 5">DS1-2</strain>
    </source>
</reference>
<dbReference type="EMBL" id="RBDY01000002">
    <property type="protein sequence ID" value="RKN26674.1"/>
    <property type="molecule type" value="Genomic_DNA"/>
</dbReference>
<feature type="region of interest" description="Disordered" evidence="3">
    <location>
        <begin position="85"/>
        <end position="115"/>
    </location>
</feature>
<comment type="caution">
    <text evidence="4">The sequence shown here is derived from an EMBL/GenBank/DDBJ whole genome shotgun (WGS) entry which is preliminary data.</text>
</comment>
<dbReference type="RefSeq" id="WP_120695551.1">
    <property type="nucleotide sequence ID" value="NZ_RBDY01000002.1"/>
</dbReference>
<dbReference type="InterPro" id="IPR041916">
    <property type="entry name" value="Anti_sigma_zinc_sf"/>
</dbReference>
<keyword evidence="1" id="KW-0805">Transcription regulation</keyword>
<feature type="region of interest" description="Disordered" evidence="3">
    <location>
        <begin position="192"/>
        <end position="243"/>
    </location>
</feature>
<proteinExistence type="predicted"/>